<evidence type="ECO:0008006" key="4">
    <source>
        <dbReference type="Google" id="ProtNLM"/>
    </source>
</evidence>
<comment type="caution">
    <text evidence="2">The sequence shown here is derived from an EMBL/GenBank/DDBJ whole genome shotgun (WGS) entry which is preliminary data.</text>
</comment>
<dbReference type="InterPro" id="IPR040632">
    <property type="entry name" value="Sulfotransfer_4"/>
</dbReference>
<proteinExistence type="predicted"/>
<gene>
    <name evidence="2" type="ORF">Daesc_000365</name>
</gene>
<name>A0AAX6MY61_9PEZI</name>
<feature type="transmembrane region" description="Helical" evidence="1">
    <location>
        <begin position="249"/>
        <end position="268"/>
    </location>
</feature>
<dbReference type="EMBL" id="JBANMG010000001">
    <property type="protein sequence ID" value="KAK6957578.1"/>
    <property type="molecule type" value="Genomic_DNA"/>
</dbReference>
<reference evidence="2 3" key="1">
    <citation type="journal article" date="2024" name="Front Chem Biol">
        <title>Unveiling the potential of Daldinia eschscholtzii MFLUCC 19-0629 through bioactivity and bioinformatics studies for enhanced sustainable agriculture production.</title>
        <authorList>
            <person name="Brooks S."/>
            <person name="Weaver J.A."/>
            <person name="Klomchit A."/>
            <person name="Alharthi S.A."/>
            <person name="Onlamun T."/>
            <person name="Nurani R."/>
            <person name="Vong T.K."/>
            <person name="Alberti F."/>
            <person name="Greco C."/>
        </authorList>
    </citation>
    <scope>NUCLEOTIDE SEQUENCE [LARGE SCALE GENOMIC DNA]</scope>
    <source>
        <strain evidence="2">MFLUCC 19-0629</strain>
    </source>
</reference>
<dbReference type="Gene3D" id="3.40.50.300">
    <property type="entry name" value="P-loop containing nucleotide triphosphate hydrolases"/>
    <property type="match status" value="1"/>
</dbReference>
<protein>
    <recommendedName>
        <fullName evidence="4">Sulfotransferase</fullName>
    </recommendedName>
</protein>
<dbReference type="PANTHER" id="PTHR36978:SF4">
    <property type="entry name" value="P-LOOP CONTAINING NUCLEOSIDE TRIPHOSPHATE HYDROLASE PROTEIN"/>
    <property type="match status" value="1"/>
</dbReference>
<sequence>MSRRIDRLPTPTHVEPKKLIVLSAPRTGTHGLYLALKRLGFKPYHMAEIIKSGPDALQILNDGLKAEMYHEGTPYGRAEFDKWFADYDIIIEMPFFMLRSTLKAYPDAKFLLTERNPDKWAKSFENTIGMMCTKLTSFPMSVFKYFDGFSYGMADMGGMIVNYYTNGYGLTPEGHKHLMENYSNYIEEVKRLVPPEQLKICKLEDGFGWNDICPYLDVPVPDEKWPSLNTPEEFGEIAKPKVKSAFRKGMFGTTSILAPIIAAGVWYLRSKKLSL</sequence>
<dbReference type="InterPro" id="IPR027417">
    <property type="entry name" value="P-loop_NTPase"/>
</dbReference>
<evidence type="ECO:0000313" key="2">
    <source>
        <dbReference type="EMBL" id="KAK6957578.1"/>
    </source>
</evidence>
<organism evidence="2 3">
    <name type="scientific">Daldinia eschscholtzii</name>
    <dbReference type="NCBI Taxonomy" id="292717"/>
    <lineage>
        <taxon>Eukaryota</taxon>
        <taxon>Fungi</taxon>
        <taxon>Dikarya</taxon>
        <taxon>Ascomycota</taxon>
        <taxon>Pezizomycotina</taxon>
        <taxon>Sordariomycetes</taxon>
        <taxon>Xylariomycetidae</taxon>
        <taxon>Xylariales</taxon>
        <taxon>Hypoxylaceae</taxon>
        <taxon>Daldinia</taxon>
    </lineage>
</organism>
<keyword evidence="1" id="KW-1133">Transmembrane helix</keyword>
<dbReference type="AlphaFoldDB" id="A0AAX6MY61"/>
<keyword evidence="1" id="KW-0812">Transmembrane</keyword>
<accession>A0AAX6MY61</accession>
<dbReference type="Pfam" id="PF17784">
    <property type="entry name" value="Sulfotransfer_4"/>
    <property type="match status" value="1"/>
</dbReference>
<dbReference type="Proteomes" id="UP001369815">
    <property type="component" value="Unassembled WGS sequence"/>
</dbReference>
<dbReference type="PANTHER" id="PTHR36978">
    <property type="entry name" value="P-LOOP CONTAINING NUCLEOTIDE TRIPHOSPHATE HYDROLASE"/>
    <property type="match status" value="1"/>
</dbReference>
<evidence type="ECO:0000256" key="1">
    <source>
        <dbReference type="SAM" id="Phobius"/>
    </source>
</evidence>
<keyword evidence="3" id="KW-1185">Reference proteome</keyword>
<keyword evidence="1" id="KW-0472">Membrane</keyword>
<dbReference type="SUPFAM" id="SSF52540">
    <property type="entry name" value="P-loop containing nucleoside triphosphate hydrolases"/>
    <property type="match status" value="1"/>
</dbReference>
<evidence type="ECO:0000313" key="3">
    <source>
        <dbReference type="Proteomes" id="UP001369815"/>
    </source>
</evidence>